<organism evidence="2">
    <name type="scientific">Sesamum latifolium</name>
    <dbReference type="NCBI Taxonomy" id="2727402"/>
    <lineage>
        <taxon>Eukaryota</taxon>
        <taxon>Viridiplantae</taxon>
        <taxon>Streptophyta</taxon>
        <taxon>Embryophyta</taxon>
        <taxon>Tracheophyta</taxon>
        <taxon>Spermatophyta</taxon>
        <taxon>Magnoliopsida</taxon>
        <taxon>eudicotyledons</taxon>
        <taxon>Gunneridae</taxon>
        <taxon>Pentapetalae</taxon>
        <taxon>asterids</taxon>
        <taxon>lamiids</taxon>
        <taxon>Lamiales</taxon>
        <taxon>Pedaliaceae</taxon>
        <taxon>Sesamum</taxon>
    </lineage>
</organism>
<evidence type="ECO:0000313" key="2">
    <source>
        <dbReference type="EMBL" id="KAL0412162.1"/>
    </source>
</evidence>
<evidence type="ECO:0000256" key="1">
    <source>
        <dbReference type="SAM" id="MobiDB-lite"/>
    </source>
</evidence>
<reference evidence="2" key="2">
    <citation type="journal article" date="2024" name="Plant">
        <title>Genomic evolution and insights into agronomic trait innovations of Sesamum species.</title>
        <authorList>
            <person name="Miao H."/>
            <person name="Wang L."/>
            <person name="Qu L."/>
            <person name="Liu H."/>
            <person name="Sun Y."/>
            <person name="Le M."/>
            <person name="Wang Q."/>
            <person name="Wei S."/>
            <person name="Zheng Y."/>
            <person name="Lin W."/>
            <person name="Duan Y."/>
            <person name="Cao H."/>
            <person name="Xiong S."/>
            <person name="Wang X."/>
            <person name="Wei L."/>
            <person name="Li C."/>
            <person name="Ma Q."/>
            <person name="Ju M."/>
            <person name="Zhao R."/>
            <person name="Li G."/>
            <person name="Mu C."/>
            <person name="Tian Q."/>
            <person name="Mei H."/>
            <person name="Zhang T."/>
            <person name="Gao T."/>
            <person name="Zhang H."/>
        </authorList>
    </citation>
    <scope>NUCLEOTIDE SEQUENCE</scope>
    <source>
        <strain evidence="2">KEN1</strain>
    </source>
</reference>
<dbReference type="AlphaFoldDB" id="A0AAW2U668"/>
<protein>
    <submittedName>
        <fullName evidence="2">Uncharacterized protein</fullName>
    </submittedName>
</protein>
<proteinExistence type="predicted"/>
<reference evidence="2" key="1">
    <citation type="submission" date="2020-06" db="EMBL/GenBank/DDBJ databases">
        <authorList>
            <person name="Li T."/>
            <person name="Hu X."/>
            <person name="Zhang T."/>
            <person name="Song X."/>
            <person name="Zhang H."/>
            <person name="Dai N."/>
            <person name="Sheng W."/>
            <person name="Hou X."/>
            <person name="Wei L."/>
        </authorList>
    </citation>
    <scope>NUCLEOTIDE SEQUENCE</scope>
    <source>
        <strain evidence="2">KEN1</strain>
        <tissue evidence="2">Leaf</tissue>
    </source>
</reference>
<name>A0AAW2U668_9LAMI</name>
<sequence>MAPNIAGDNSSVGIRESATPRGISHRTQDSGRRQYWHWVDPTPAGVRDVPVVICKAKVC</sequence>
<gene>
    <name evidence="2" type="ORF">Slati_3805900</name>
</gene>
<accession>A0AAW2U668</accession>
<dbReference type="EMBL" id="JACGWN010000013">
    <property type="protein sequence ID" value="KAL0412162.1"/>
    <property type="molecule type" value="Genomic_DNA"/>
</dbReference>
<comment type="caution">
    <text evidence="2">The sequence shown here is derived from an EMBL/GenBank/DDBJ whole genome shotgun (WGS) entry which is preliminary data.</text>
</comment>
<feature type="region of interest" description="Disordered" evidence="1">
    <location>
        <begin position="1"/>
        <end position="32"/>
    </location>
</feature>